<dbReference type="STRING" id="1189612.A33Q_1360"/>
<protein>
    <submittedName>
        <fullName evidence="2">Uncharacterized protein</fullName>
    </submittedName>
</protein>
<keyword evidence="3" id="KW-1185">Reference proteome</keyword>
<evidence type="ECO:0000313" key="3">
    <source>
        <dbReference type="Proteomes" id="UP000006073"/>
    </source>
</evidence>
<dbReference type="eggNOG" id="ENOG5033VUV">
    <property type="taxonomic scope" value="Bacteria"/>
</dbReference>
<feature type="transmembrane region" description="Helical" evidence="1">
    <location>
        <begin position="51"/>
        <end position="69"/>
    </location>
</feature>
<evidence type="ECO:0000313" key="2">
    <source>
        <dbReference type="EMBL" id="EOZ98706.1"/>
    </source>
</evidence>
<feature type="transmembrane region" description="Helical" evidence="1">
    <location>
        <begin position="81"/>
        <end position="100"/>
    </location>
</feature>
<dbReference type="AlphaFoldDB" id="S2E2K5"/>
<dbReference type="EMBL" id="ALWO02000023">
    <property type="protein sequence ID" value="EOZ98706.1"/>
    <property type="molecule type" value="Genomic_DNA"/>
</dbReference>
<keyword evidence="1" id="KW-0812">Transmembrane</keyword>
<gene>
    <name evidence="2" type="ORF">A33Q_1360</name>
</gene>
<comment type="caution">
    <text evidence="2">The sequence shown here is derived from an EMBL/GenBank/DDBJ whole genome shotgun (WGS) entry which is preliminary data.</text>
</comment>
<proteinExistence type="predicted"/>
<dbReference type="Proteomes" id="UP000006073">
    <property type="component" value="Unassembled WGS sequence"/>
</dbReference>
<organism evidence="2 3">
    <name type="scientific">Indibacter alkaliphilus (strain CCUG 57479 / KCTC 22604 / LW1)</name>
    <dbReference type="NCBI Taxonomy" id="1189612"/>
    <lineage>
        <taxon>Bacteria</taxon>
        <taxon>Pseudomonadati</taxon>
        <taxon>Bacteroidota</taxon>
        <taxon>Cytophagia</taxon>
        <taxon>Cytophagales</taxon>
        <taxon>Cyclobacteriaceae</taxon>
    </lineage>
</organism>
<keyword evidence="1" id="KW-0472">Membrane</keyword>
<accession>S2E2K5</accession>
<reference evidence="2 3" key="1">
    <citation type="journal article" date="2013" name="Genome Announc.">
        <title>Draft Genome Sequence of Indibacter alkaliphilus Strain LW1T, Isolated from Lonar Lake, a Haloalkaline Lake in the Buldana District of Maharashtra, India.</title>
        <authorList>
            <person name="Singh A."/>
            <person name="Kumar Jangir P."/>
            <person name="Sharma R."/>
            <person name="Singh A."/>
            <person name="Kumar Pinnaka A."/>
            <person name="Shivaji S."/>
        </authorList>
    </citation>
    <scope>NUCLEOTIDE SEQUENCE [LARGE SCALE GENOMIC DNA]</scope>
    <source>
        <strain evidence="3">CCUG 57479 / KCTC 22604 / LW1</strain>
    </source>
</reference>
<keyword evidence="1" id="KW-1133">Transmembrane helix</keyword>
<evidence type="ECO:0000256" key="1">
    <source>
        <dbReference type="SAM" id="Phobius"/>
    </source>
</evidence>
<name>S2E2K5_INDAL</name>
<sequence length="133" mass="15321">MTYANILTIGIGLLVAFAGNSYLFELHNRYTKEVFLEGLTFSPEMMDLKNWLFGIIGGTIVGFHILMVMISENAFKKKESWAYRAMCFALLSWFMIDSSISMYYKAIHNIVLINLFALILIGLPLVMTRRHFH</sequence>
<feature type="transmembrane region" description="Helical" evidence="1">
    <location>
        <begin position="106"/>
        <end position="127"/>
    </location>
</feature>